<dbReference type="Proteomes" id="UP000183407">
    <property type="component" value="Unassembled WGS sequence"/>
</dbReference>
<evidence type="ECO:0000313" key="2">
    <source>
        <dbReference type="EMBL" id="SEE84692.1"/>
    </source>
</evidence>
<sequence>MPEQPGDHRSAINRSLRTSRHSRATSPNNAAAIESDVQRYRRRKEEHRKARSRPHGTPTDADDFITFARTWAPYGGASSEDIFVKYGMTRTEFVRKLWELIPMGAESDNQTVQQLLDVYPPPEPHTRRVAETGGISKTRIT</sequence>
<feature type="compositionally biased region" description="Basic residues" evidence="1">
    <location>
        <begin position="40"/>
        <end position="54"/>
    </location>
</feature>
<name>A0A1H5M5V4_RHOJO</name>
<evidence type="ECO:0000313" key="3">
    <source>
        <dbReference type="Proteomes" id="UP000183407"/>
    </source>
</evidence>
<evidence type="ECO:0000256" key="1">
    <source>
        <dbReference type="SAM" id="MobiDB-lite"/>
    </source>
</evidence>
<proteinExistence type="predicted"/>
<feature type="compositionally biased region" description="Basic and acidic residues" evidence="1">
    <location>
        <begin position="1"/>
        <end position="10"/>
    </location>
</feature>
<reference evidence="3" key="1">
    <citation type="submission" date="2016-10" db="EMBL/GenBank/DDBJ databases">
        <authorList>
            <person name="Varghese N."/>
        </authorList>
    </citation>
    <scope>NUCLEOTIDE SEQUENCE [LARGE SCALE GENOMIC DNA]</scope>
    <source>
        <strain evidence="3">DSM 44719</strain>
    </source>
</reference>
<feature type="region of interest" description="Disordered" evidence="1">
    <location>
        <begin position="119"/>
        <end position="141"/>
    </location>
</feature>
<accession>A0A1H5M5V4</accession>
<protein>
    <submittedName>
        <fullName evidence="2">Uncharacterized protein</fullName>
    </submittedName>
</protein>
<feature type="region of interest" description="Disordered" evidence="1">
    <location>
        <begin position="1"/>
        <end position="63"/>
    </location>
</feature>
<dbReference type="EMBL" id="FNTL01000005">
    <property type="protein sequence ID" value="SEE84692.1"/>
    <property type="molecule type" value="Genomic_DNA"/>
</dbReference>
<gene>
    <name evidence="2" type="ORF">SAMN04490220_8688</name>
</gene>
<organism evidence="2 3">
    <name type="scientific">Rhodococcus jostii</name>
    <dbReference type="NCBI Taxonomy" id="132919"/>
    <lineage>
        <taxon>Bacteria</taxon>
        <taxon>Bacillati</taxon>
        <taxon>Actinomycetota</taxon>
        <taxon>Actinomycetes</taxon>
        <taxon>Mycobacteriales</taxon>
        <taxon>Nocardiaceae</taxon>
        <taxon>Rhodococcus</taxon>
    </lineage>
</organism>
<dbReference type="AlphaFoldDB" id="A0A1H5M5V4"/>